<dbReference type="GO" id="GO:0004364">
    <property type="term" value="F:glutathione transferase activity"/>
    <property type="evidence" value="ECO:0000318"/>
    <property type="project" value="GO_Central"/>
</dbReference>
<dbReference type="PROSITE" id="PS50405">
    <property type="entry name" value="GST_CTER"/>
    <property type="match status" value="1"/>
</dbReference>
<dbReference type="InterPro" id="IPR004045">
    <property type="entry name" value="Glutathione_S-Trfase_N"/>
</dbReference>
<keyword evidence="6" id="KW-0456">Lyase</keyword>
<dbReference type="InterPro" id="IPR004046">
    <property type="entry name" value="GST_C"/>
</dbReference>
<dbReference type="PROSITE" id="PS50404">
    <property type="entry name" value="GST_NTER"/>
    <property type="match status" value="1"/>
</dbReference>
<dbReference type="InParanoid" id="B9S3B0"/>
<evidence type="ECO:0000256" key="3">
    <source>
        <dbReference type="ARBA" id="ARBA00047960"/>
    </source>
</evidence>
<dbReference type="InterPro" id="IPR045073">
    <property type="entry name" value="Omega/Tau-like"/>
</dbReference>
<organism evidence="6 7">
    <name type="scientific">Ricinus communis</name>
    <name type="common">Castor bean</name>
    <dbReference type="NCBI Taxonomy" id="3988"/>
    <lineage>
        <taxon>Eukaryota</taxon>
        <taxon>Viridiplantae</taxon>
        <taxon>Streptophyta</taxon>
        <taxon>Embryophyta</taxon>
        <taxon>Tracheophyta</taxon>
        <taxon>Spermatophyta</taxon>
        <taxon>Magnoliopsida</taxon>
        <taxon>eudicotyledons</taxon>
        <taxon>Gunneridae</taxon>
        <taxon>Pentapetalae</taxon>
        <taxon>rosids</taxon>
        <taxon>fabids</taxon>
        <taxon>Malpighiales</taxon>
        <taxon>Euphorbiaceae</taxon>
        <taxon>Acalyphoideae</taxon>
        <taxon>Acalypheae</taxon>
        <taxon>Ricinus</taxon>
    </lineage>
</organism>
<feature type="domain" description="GST N-terminal" evidence="4">
    <location>
        <begin position="3"/>
        <end position="133"/>
    </location>
</feature>
<dbReference type="AlphaFoldDB" id="B9S3B0"/>
<evidence type="ECO:0000256" key="2">
    <source>
        <dbReference type="ARBA" id="ARBA00022679"/>
    </source>
</evidence>
<dbReference type="GO" id="GO:0005737">
    <property type="term" value="C:cytoplasm"/>
    <property type="evidence" value="ECO:0000318"/>
    <property type="project" value="GO_Central"/>
</dbReference>
<sequence length="172" mass="20053">MSAAVKLFGTWSSRFSRRVEIALKLKGIEYEYIEEDLSNKSDLLLKYNPVHKKIMHTAYKAGIAKGEELEKLHQEIYQNLSLLENELKGKEFFGGEKIGYLDIAAFMITYWFQVYCQGLLQTEFITEQKFPALHKWIAKLSEIEVVRECLPPKDKHVSYLKARFEARKSPSK</sequence>
<dbReference type="GO" id="GO:0016829">
    <property type="term" value="F:lyase activity"/>
    <property type="evidence" value="ECO:0007669"/>
    <property type="project" value="UniProtKB-KW"/>
</dbReference>
<dbReference type="GO" id="GO:0006749">
    <property type="term" value="P:glutathione metabolic process"/>
    <property type="evidence" value="ECO:0000318"/>
    <property type="project" value="GO_Central"/>
</dbReference>
<dbReference type="CDD" id="cd03185">
    <property type="entry name" value="GST_C_Tau"/>
    <property type="match status" value="1"/>
</dbReference>
<dbReference type="Pfam" id="PF00043">
    <property type="entry name" value="GST_C"/>
    <property type="match status" value="1"/>
</dbReference>
<evidence type="ECO:0000313" key="7">
    <source>
        <dbReference type="Proteomes" id="UP000008311"/>
    </source>
</evidence>
<dbReference type="eggNOG" id="KOG0406">
    <property type="taxonomic scope" value="Eukaryota"/>
</dbReference>
<evidence type="ECO:0000256" key="1">
    <source>
        <dbReference type="ARBA" id="ARBA00012452"/>
    </source>
</evidence>
<reference evidence="7" key="1">
    <citation type="journal article" date="2010" name="Nat. Biotechnol.">
        <title>Draft genome sequence of the oilseed species Ricinus communis.</title>
        <authorList>
            <person name="Chan A.P."/>
            <person name="Crabtree J."/>
            <person name="Zhao Q."/>
            <person name="Lorenzi H."/>
            <person name="Orvis J."/>
            <person name="Puiu D."/>
            <person name="Melake-Berhan A."/>
            <person name="Jones K.M."/>
            <person name="Redman J."/>
            <person name="Chen G."/>
            <person name="Cahoon E.B."/>
            <person name="Gedil M."/>
            <person name="Stanke M."/>
            <person name="Haas B.J."/>
            <person name="Wortman J.R."/>
            <person name="Fraser-Liggett C.M."/>
            <person name="Ravel J."/>
            <person name="Rabinowicz P.D."/>
        </authorList>
    </citation>
    <scope>NUCLEOTIDE SEQUENCE [LARGE SCALE GENOMIC DNA]</scope>
    <source>
        <strain evidence="7">cv. Hale</strain>
    </source>
</reference>
<dbReference type="STRING" id="3988.B9S3B0"/>
<dbReference type="InterPro" id="IPR036249">
    <property type="entry name" value="Thioredoxin-like_sf"/>
</dbReference>
<dbReference type="Gene3D" id="3.40.30.10">
    <property type="entry name" value="Glutaredoxin"/>
    <property type="match status" value="1"/>
</dbReference>
<dbReference type="PANTHER" id="PTHR11260:SF676">
    <property type="entry name" value="GLUTATHIONE S-TRANSFERASE U8"/>
    <property type="match status" value="1"/>
</dbReference>
<protein>
    <recommendedName>
        <fullName evidence="1">glutathione transferase</fullName>
        <ecNumber evidence="1">2.5.1.18</ecNumber>
    </recommendedName>
</protein>
<dbReference type="EMBL" id="EQ973857">
    <property type="protein sequence ID" value="EEF41892.1"/>
    <property type="molecule type" value="Genomic_DNA"/>
</dbReference>
<evidence type="ECO:0000259" key="4">
    <source>
        <dbReference type="PROSITE" id="PS50404"/>
    </source>
</evidence>
<evidence type="ECO:0000259" key="5">
    <source>
        <dbReference type="PROSITE" id="PS50405"/>
    </source>
</evidence>
<gene>
    <name evidence="6" type="ORF">RCOM_0731940</name>
</gene>
<dbReference type="Proteomes" id="UP000008311">
    <property type="component" value="Unassembled WGS sequence"/>
</dbReference>
<dbReference type="Gene3D" id="1.20.1050.10">
    <property type="match status" value="1"/>
</dbReference>
<feature type="domain" description="GST C-terminal" evidence="5">
    <location>
        <begin position="28"/>
        <end position="164"/>
    </location>
</feature>
<name>B9S3B0_RICCO</name>
<evidence type="ECO:0000313" key="6">
    <source>
        <dbReference type="EMBL" id="EEF41892.1"/>
    </source>
</evidence>
<dbReference type="InterPro" id="IPR010987">
    <property type="entry name" value="Glutathione-S-Trfase_C-like"/>
</dbReference>
<proteinExistence type="predicted"/>
<dbReference type="EC" id="2.5.1.18" evidence="1"/>
<dbReference type="PANTHER" id="PTHR11260">
    <property type="entry name" value="GLUTATHIONE S-TRANSFERASE, GST, SUPERFAMILY, GST DOMAIN CONTAINING"/>
    <property type="match status" value="1"/>
</dbReference>
<dbReference type="InterPro" id="IPR036282">
    <property type="entry name" value="Glutathione-S-Trfase_C_sf"/>
</dbReference>
<dbReference type="SUPFAM" id="SSF47616">
    <property type="entry name" value="GST C-terminal domain-like"/>
    <property type="match status" value="1"/>
</dbReference>
<comment type="catalytic activity">
    <reaction evidence="3">
        <text>RX + glutathione = an S-substituted glutathione + a halide anion + H(+)</text>
        <dbReference type="Rhea" id="RHEA:16437"/>
        <dbReference type="ChEBI" id="CHEBI:15378"/>
        <dbReference type="ChEBI" id="CHEBI:16042"/>
        <dbReference type="ChEBI" id="CHEBI:17792"/>
        <dbReference type="ChEBI" id="CHEBI:57925"/>
        <dbReference type="ChEBI" id="CHEBI:90779"/>
        <dbReference type="EC" id="2.5.1.18"/>
    </reaction>
</comment>
<accession>B9S3B0</accession>
<dbReference type="InterPro" id="IPR045074">
    <property type="entry name" value="GST_C_Tau"/>
</dbReference>
<keyword evidence="7" id="KW-1185">Reference proteome</keyword>
<keyword evidence="2" id="KW-0808">Transferase</keyword>
<dbReference type="SUPFAM" id="SSF52833">
    <property type="entry name" value="Thioredoxin-like"/>
    <property type="match status" value="1"/>
</dbReference>